<dbReference type="AlphaFoldDB" id="A0A6A6ER37"/>
<proteinExistence type="predicted"/>
<sequence>MSIQSGTTPRQRARISEDMSAASNPSSSSYIHIPNGHCPFQPPIDVFRRTDEIFDTWASSSPKKRSRPFQQEILNNLNLQQSPSGGVSLDVRQFANIVPQRGSTGPASSPKTANIGIRRTQYNSTLLSSPARSGHASRMKQNFEDARLENCSRDGAAMYPQLPNISPARSPTSRYDKHRLSQNTPAYYRSGFPSAADSTAPPPEPQNNVRLSEVDPPLSSKIDMNSLPPPQFVLGIQETVEKCLQTELEGTVEDSRVSSHDCSSVDSDSWFGDSNYLTAGPRLPSTSTASPKPGIGDWLSSLFPSGELTIKIHSSDALTGRDGLSSPDNSNNNSSSGALSQSPQSAPFTLSSAGPRARRISDQCMHLGSPQELPTAATQTPRTGRISLSALFTPIVASRDAGENMCIPQADNVDDGGIELSTLSPNVCIERGRRRHLVKKAGSTIRALGQRPGATRFAHANRMGVPQDSPALGEDANEETVGGMESGRSQFR</sequence>
<evidence type="ECO:0000256" key="1">
    <source>
        <dbReference type="SAM" id="MobiDB-lite"/>
    </source>
</evidence>
<accession>A0A6A6ER37</accession>
<feature type="compositionally biased region" description="Polar residues" evidence="1">
    <location>
        <begin position="1"/>
        <end position="10"/>
    </location>
</feature>
<gene>
    <name evidence="2" type="ORF">K469DRAFT_745966</name>
</gene>
<feature type="compositionally biased region" description="Low complexity" evidence="1">
    <location>
        <begin position="322"/>
        <end position="346"/>
    </location>
</feature>
<feature type="compositionally biased region" description="Low complexity" evidence="1">
    <location>
        <begin position="20"/>
        <end position="29"/>
    </location>
</feature>
<evidence type="ECO:0000313" key="3">
    <source>
        <dbReference type="Proteomes" id="UP000800200"/>
    </source>
</evidence>
<name>A0A6A6ER37_9PEZI</name>
<feature type="region of interest" description="Disordered" evidence="1">
    <location>
        <begin position="319"/>
        <end position="355"/>
    </location>
</feature>
<dbReference type="EMBL" id="ML994615">
    <property type="protein sequence ID" value="KAF2192560.1"/>
    <property type="molecule type" value="Genomic_DNA"/>
</dbReference>
<feature type="region of interest" description="Disordered" evidence="1">
    <location>
        <begin position="157"/>
        <end position="230"/>
    </location>
</feature>
<keyword evidence="3" id="KW-1185">Reference proteome</keyword>
<dbReference type="Proteomes" id="UP000800200">
    <property type="component" value="Unassembled WGS sequence"/>
</dbReference>
<feature type="region of interest" description="Disordered" evidence="1">
    <location>
        <begin position="1"/>
        <end position="33"/>
    </location>
</feature>
<feature type="region of interest" description="Disordered" evidence="1">
    <location>
        <begin position="459"/>
        <end position="492"/>
    </location>
</feature>
<dbReference type="OrthoDB" id="3801515at2759"/>
<protein>
    <submittedName>
        <fullName evidence="2">Uncharacterized protein</fullName>
    </submittedName>
</protein>
<organism evidence="2 3">
    <name type="scientific">Zopfia rhizophila CBS 207.26</name>
    <dbReference type="NCBI Taxonomy" id="1314779"/>
    <lineage>
        <taxon>Eukaryota</taxon>
        <taxon>Fungi</taxon>
        <taxon>Dikarya</taxon>
        <taxon>Ascomycota</taxon>
        <taxon>Pezizomycotina</taxon>
        <taxon>Dothideomycetes</taxon>
        <taxon>Dothideomycetes incertae sedis</taxon>
        <taxon>Zopfiaceae</taxon>
        <taxon>Zopfia</taxon>
    </lineage>
</organism>
<reference evidence="2" key="1">
    <citation type="journal article" date="2020" name="Stud. Mycol.">
        <title>101 Dothideomycetes genomes: a test case for predicting lifestyles and emergence of pathogens.</title>
        <authorList>
            <person name="Haridas S."/>
            <person name="Albert R."/>
            <person name="Binder M."/>
            <person name="Bloem J."/>
            <person name="Labutti K."/>
            <person name="Salamov A."/>
            <person name="Andreopoulos B."/>
            <person name="Baker S."/>
            <person name="Barry K."/>
            <person name="Bills G."/>
            <person name="Bluhm B."/>
            <person name="Cannon C."/>
            <person name="Castanera R."/>
            <person name="Culley D."/>
            <person name="Daum C."/>
            <person name="Ezra D."/>
            <person name="Gonzalez J."/>
            <person name="Henrissat B."/>
            <person name="Kuo A."/>
            <person name="Liang C."/>
            <person name="Lipzen A."/>
            <person name="Lutzoni F."/>
            <person name="Magnuson J."/>
            <person name="Mondo S."/>
            <person name="Nolan M."/>
            <person name="Ohm R."/>
            <person name="Pangilinan J."/>
            <person name="Park H.-J."/>
            <person name="Ramirez L."/>
            <person name="Alfaro M."/>
            <person name="Sun H."/>
            <person name="Tritt A."/>
            <person name="Yoshinaga Y."/>
            <person name="Zwiers L.-H."/>
            <person name="Turgeon B."/>
            <person name="Goodwin S."/>
            <person name="Spatafora J."/>
            <person name="Crous P."/>
            <person name="Grigoriev I."/>
        </authorList>
    </citation>
    <scope>NUCLEOTIDE SEQUENCE</scope>
    <source>
        <strain evidence="2">CBS 207.26</strain>
    </source>
</reference>
<evidence type="ECO:0000313" key="2">
    <source>
        <dbReference type="EMBL" id="KAF2192560.1"/>
    </source>
</evidence>
<feature type="compositionally biased region" description="Polar residues" evidence="1">
    <location>
        <begin position="163"/>
        <end position="173"/>
    </location>
</feature>